<gene>
    <name evidence="5" type="ORF">IAB46_03145</name>
</gene>
<comment type="caution">
    <text evidence="5">The sequence shown here is derived from an EMBL/GenBank/DDBJ whole genome shotgun (WGS) entry which is preliminary data.</text>
</comment>
<organism evidence="5 6">
    <name type="scientific">Candidatus Scybalocola faecigallinarum</name>
    <dbReference type="NCBI Taxonomy" id="2840941"/>
    <lineage>
        <taxon>Bacteria</taxon>
        <taxon>Bacillati</taxon>
        <taxon>Bacillota</taxon>
        <taxon>Clostridia</taxon>
        <taxon>Lachnospirales</taxon>
        <taxon>Lachnospiraceae</taxon>
        <taxon>Lachnospiraceae incertae sedis</taxon>
        <taxon>Candidatus Scybalocola (ex Gilroy et al. 2021)</taxon>
    </lineage>
</organism>
<proteinExistence type="predicted"/>
<sequence>MVSKTVKVNNSLGIHLRPAGKLADAGMKFSCTIQLVRNEKVVNGKSLLSILSLGIKKGYEVQIQCDGKDEQEALDTFVRILEENEAQ</sequence>
<dbReference type="PROSITE" id="PS51350">
    <property type="entry name" value="PTS_HPR_DOM"/>
    <property type="match status" value="1"/>
</dbReference>
<dbReference type="PROSITE" id="PS00589">
    <property type="entry name" value="PTS_HPR_SER"/>
    <property type="match status" value="1"/>
</dbReference>
<dbReference type="InterPro" id="IPR002114">
    <property type="entry name" value="PTS_HPr_Ser_P_site"/>
</dbReference>
<dbReference type="PANTHER" id="PTHR33705:SF1">
    <property type="entry name" value="PHOSPHOCARRIER PROTEIN HPR"/>
    <property type="match status" value="1"/>
</dbReference>
<keyword evidence="3" id="KW-0813">Transport</keyword>
<dbReference type="Gene3D" id="3.30.1340.10">
    <property type="entry name" value="HPr-like"/>
    <property type="match status" value="1"/>
</dbReference>
<evidence type="ECO:0000259" key="4">
    <source>
        <dbReference type="PROSITE" id="PS51350"/>
    </source>
</evidence>
<dbReference type="SUPFAM" id="SSF55594">
    <property type="entry name" value="HPr-like"/>
    <property type="match status" value="1"/>
</dbReference>
<dbReference type="InterPro" id="IPR000032">
    <property type="entry name" value="HPr-like"/>
</dbReference>
<dbReference type="CDD" id="cd00367">
    <property type="entry name" value="PTS-HPr_like"/>
    <property type="match status" value="1"/>
</dbReference>
<evidence type="ECO:0000313" key="6">
    <source>
        <dbReference type="Proteomes" id="UP000823927"/>
    </source>
</evidence>
<dbReference type="EMBL" id="DVIT01000013">
    <property type="protein sequence ID" value="HIS46550.1"/>
    <property type="molecule type" value="Genomic_DNA"/>
</dbReference>
<name>A0A9D1F2R9_9FIRM</name>
<dbReference type="NCBIfam" id="TIGR01003">
    <property type="entry name" value="PTS_HPr_family"/>
    <property type="match status" value="1"/>
</dbReference>
<dbReference type="InterPro" id="IPR035895">
    <property type="entry name" value="HPr-like_sf"/>
</dbReference>
<evidence type="ECO:0000313" key="5">
    <source>
        <dbReference type="EMBL" id="HIS46550.1"/>
    </source>
</evidence>
<dbReference type="Proteomes" id="UP000823927">
    <property type="component" value="Unassembled WGS sequence"/>
</dbReference>
<accession>A0A9D1F2R9</accession>
<dbReference type="Pfam" id="PF00381">
    <property type="entry name" value="PTS-HPr"/>
    <property type="match status" value="1"/>
</dbReference>
<dbReference type="PANTHER" id="PTHR33705">
    <property type="entry name" value="PHOSPHOCARRIER PROTEIN HPR"/>
    <property type="match status" value="1"/>
</dbReference>
<reference evidence="5" key="1">
    <citation type="submission" date="2020-10" db="EMBL/GenBank/DDBJ databases">
        <authorList>
            <person name="Gilroy R."/>
        </authorList>
    </citation>
    <scope>NUCLEOTIDE SEQUENCE</scope>
    <source>
        <strain evidence="5">CHK178-757</strain>
    </source>
</reference>
<dbReference type="PRINTS" id="PR00107">
    <property type="entry name" value="PHOSPHOCPHPR"/>
</dbReference>
<evidence type="ECO:0000256" key="2">
    <source>
        <dbReference type="ARBA" id="ARBA00020422"/>
    </source>
</evidence>
<reference evidence="5" key="2">
    <citation type="journal article" date="2021" name="PeerJ">
        <title>Extensive microbial diversity within the chicken gut microbiome revealed by metagenomics and culture.</title>
        <authorList>
            <person name="Gilroy R."/>
            <person name="Ravi A."/>
            <person name="Getino M."/>
            <person name="Pursley I."/>
            <person name="Horton D.L."/>
            <person name="Alikhan N.F."/>
            <person name="Baker D."/>
            <person name="Gharbi K."/>
            <person name="Hall N."/>
            <person name="Watson M."/>
            <person name="Adriaenssens E.M."/>
            <person name="Foster-Nyarko E."/>
            <person name="Jarju S."/>
            <person name="Secka A."/>
            <person name="Antonio M."/>
            <person name="Oren A."/>
            <person name="Chaudhuri R.R."/>
            <person name="La Ragione R."/>
            <person name="Hildebrand F."/>
            <person name="Pallen M.J."/>
        </authorList>
    </citation>
    <scope>NUCLEOTIDE SEQUENCE</scope>
    <source>
        <strain evidence="5">CHK178-757</strain>
    </source>
</reference>
<protein>
    <recommendedName>
        <fullName evidence="2">Phosphocarrier protein HPr</fullName>
    </recommendedName>
</protein>
<dbReference type="AlphaFoldDB" id="A0A9D1F2R9"/>
<evidence type="ECO:0000256" key="1">
    <source>
        <dbReference type="ARBA" id="ARBA00003681"/>
    </source>
</evidence>
<dbReference type="InterPro" id="IPR050399">
    <property type="entry name" value="HPr"/>
</dbReference>
<keyword evidence="3" id="KW-0762">Sugar transport</keyword>
<feature type="domain" description="HPr" evidence="4">
    <location>
        <begin position="1"/>
        <end position="87"/>
    </location>
</feature>
<comment type="function">
    <text evidence="1">General (non sugar-specific) component of the phosphoenolpyruvate-dependent sugar phosphotransferase system (sugar PTS). This major carbohydrate active-transport system catalyzes the phosphorylation of incoming sugar substrates concomitantly with their translocation across the cell membrane. The phosphoryl group from phosphoenolpyruvate (PEP) is transferred to the phosphoryl carrier protein HPr by enzyme I. Phospho-HPr then transfers it to the PTS EIIA domain.</text>
</comment>
<evidence type="ECO:0000256" key="3">
    <source>
        <dbReference type="ARBA" id="ARBA00022597"/>
    </source>
</evidence>